<dbReference type="Proteomes" id="UP000799766">
    <property type="component" value="Unassembled WGS sequence"/>
</dbReference>
<feature type="region of interest" description="Disordered" evidence="1">
    <location>
        <begin position="468"/>
        <end position="496"/>
    </location>
</feature>
<dbReference type="AlphaFoldDB" id="A0A6A6PD61"/>
<dbReference type="PANTHER" id="PTHR36091">
    <property type="entry name" value="ALTERED INHERITANCE OF MITOCHONDRIA PROTEIN 9, MITOCHONDRIAL"/>
    <property type="match status" value="1"/>
</dbReference>
<dbReference type="GO" id="GO:0016740">
    <property type="term" value="F:transferase activity"/>
    <property type="evidence" value="ECO:0007669"/>
    <property type="project" value="UniProtKB-KW"/>
</dbReference>
<name>A0A6A6PD61_9PEZI</name>
<proteinExistence type="predicted"/>
<dbReference type="InterPro" id="IPR011009">
    <property type="entry name" value="Kinase-like_dom_sf"/>
</dbReference>
<sequence length="496" mass="55469">QSIGARYCVEVQKLPEGNFSKVFLITLDDGREVIAKLPNPNAGPAQFTTASEVATMDFVRNVLKVPAPKVFAWSSSADNAVGAEYILMERSKGVELSKVWDEISWEQRLEIVRVLVGYEKAFASTRLPSYGSLYYAEDLPSSSSCQVVLEGAPDGKAFAIGPTTNRAFFDDGRDVVEVNRGPWPSIADFILSRAYRELECIKKSSAFPGQQGLFNGPNQYHPTKAFKAEVLRNYLKVAIHILPDDPNLSKPTLWHSDLHPDNIFVDPDQPTKILNIIDWQAVNVSPLFLQARHPSLVEFEGPIPEGFGPITLPESFDTMSVEEQQQAKNLRAAQSLYKLYEVLMLRQCPEIGRALMFRDSLAGQITGLASSVFSDGEPVLQGMLIRLQDEWETCVGPSVPCPLSFSAEDRAQQQEHEAKWSASVELMHEVLTEIGVYQGWDGLVNHDNYGAFKERLAQCREKFLDRHAGSDAERRQRAQAWPFEDKSDPLDDPSKF</sequence>
<dbReference type="OrthoDB" id="2906425at2759"/>
<accession>A0A6A6PD61</accession>
<dbReference type="GO" id="GO:0005739">
    <property type="term" value="C:mitochondrion"/>
    <property type="evidence" value="ECO:0007669"/>
    <property type="project" value="TreeGrafter"/>
</dbReference>
<evidence type="ECO:0000313" key="3">
    <source>
        <dbReference type="Proteomes" id="UP000799766"/>
    </source>
</evidence>
<protein>
    <submittedName>
        <fullName evidence="2">Phosphotransferase enzyme family protein</fullName>
    </submittedName>
</protein>
<dbReference type="PANTHER" id="PTHR36091:SF2">
    <property type="entry name" value="AMINOGLYCOSIDE PHOSPHOTRANSFERASE DOMAIN-CONTAINING PROTEIN"/>
    <property type="match status" value="1"/>
</dbReference>
<keyword evidence="3" id="KW-1185">Reference proteome</keyword>
<evidence type="ECO:0000256" key="1">
    <source>
        <dbReference type="SAM" id="MobiDB-lite"/>
    </source>
</evidence>
<dbReference type="EMBL" id="MU001671">
    <property type="protein sequence ID" value="KAF2461687.1"/>
    <property type="molecule type" value="Genomic_DNA"/>
</dbReference>
<feature type="compositionally biased region" description="Basic and acidic residues" evidence="1">
    <location>
        <begin position="483"/>
        <end position="496"/>
    </location>
</feature>
<dbReference type="Gene3D" id="3.90.1200.10">
    <property type="match status" value="1"/>
</dbReference>
<dbReference type="SUPFAM" id="SSF56112">
    <property type="entry name" value="Protein kinase-like (PK-like)"/>
    <property type="match status" value="1"/>
</dbReference>
<gene>
    <name evidence="2" type="ORF">BDY21DRAFT_398576</name>
</gene>
<reference evidence="2" key="1">
    <citation type="journal article" date="2020" name="Stud. Mycol.">
        <title>101 Dothideomycetes genomes: a test case for predicting lifestyles and emergence of pathogens.</title>
        <authorList>
            <person name="Haridas S."/>
            <person name="Albert R."/>
            <person name="Binder M."/>
            <person name="Bloem J."/>
            <person name="Labutti K."/>
            <person name="Salamov A."/>
            <person name="Andreopoulos B."/>
            <person name="Baker S."/>
            <person name="Barry K."/>
            <person name="Bills G."/>
            <person name="Bluhm B."/>
            <person name="Cannon C."/>
            <person name="Castanera R."/>
            <person name="Culley D."/>
            <person name="Daum C."/>
            <person name="Ezra D."/>
            <person name="Gonzalez J."/>
            <person name="Henrissat B."/>
            <person name="Kuo A."/>
            <person name="Liang C."/>
            <person name="Lipzen A."/>
            <person name="Lutzoni F."/>
            <person name="Magnuson J."/>
            <person name="Mondo S."/>
            <person name="Nolan M."/>
            <person name="Ohm R."/>
            <person name="Pangilinan J."/>
            <person name="Park H.-J."/>
            <person name="Ramirez L."/>
            <person name="Alfaro M."/>
            <person name="Sun H."/>
            <person name="Tritt A."/>
            <person name="Yoshinaga Y."/>
            <person name="Zwiers L.-H."/>
            <person name="Turgeon B."/>
            <person name="Goodwin S."/>
            <person name="Spatafora J."/>
            <person name="Crous P."/>
            <person name="Grigoriev I."/>
        </authorList>
    </citation>
    <scope>NUCLEOTIDE SEQUENCE</scope>
    <source>
        <strain evidence="2">ATCC 16933</strain>
    </source>
</reference>
<organism evidence="2 3">
    <name type="scientific">Lineolata rhizophorae</name>
    <dbReference type="NCBI Taxonomy" id="578093"/>
    <lineage>
        <taxon>Eukaryota</taxon>
        <taxon>Fungi</taxon>
        <taxon>Dikarya</taxon>
        <taxon>Ascomycota</taxon>
        <taxon>Pezizomycotina</taxon>
        <taxon>Dothideomycetes</taxon>
        <taxon>Dothideomycetes incertae sedis</taxon>
        <taxon>Lineolatales</taxon>
        <taxon>Lineolataceae</taxon>
        <taxon>Lineolata</taxon>
    </lineage>
</organism>
<evidence type="ECO:0000313" key="2">
    <source>
        <dbReference type="EMBL" id="KAF2461687.1"/>
    </source>
</evidence>
<keyword evidence="2" id="KW-0808">Transferase</keyword>
<dbReference type="InterPro" id="IPR051035">
    <property type="entry name" value="Mito_inheritance_9"/>
</dbReference>
<feature type="non-terminal residue" evidence="2">
    <location>
        <position position="1"/>
    </location>
</feature>